<dbReference type="GO" id="GO:0005783">
    <property type="term" value="C:endoplasmic reticulum"/>
    <property type="evidence" value="ECO:0007669"/>
    <property type="project" value="TreeGrafter"/>
</dbReference>
<evidence type="ECO:0000256" key="20">
    <source>
        <dbReference type="ARBA" id="ARBA00076908"/>
    </source>
</evidence>
<dbReference type="SUPFAM" id="SSF161084">
    <property type="entry name" value="MAPEG domain-like"/>
    <property type="match status" value="1"/>
</dbReference>
<dbReference type="InterPro" id="IPR050997">
    <property type="entry name" value="MAPEG"/>
</dbReference>
<keyword evidence="8" id="KW-0496">Mitochondrion</keyword>
<evidence type="ECO:0000256" key="2">
    <source>
        <dbReference type="ARBA" id="ARBA00022679"/>
    </source>
</evidence>
<dbReference type="InterPro" id="IPR023352">
    <property type="entry name" value="MAPEG-like_dom_sf"/>
</dbReference>
<dbReference type="InterPro" id="IPR001129">
    <property type="entry name" value="Membr-assoc_MAPEG"/>
</dbReference>
<keyword evidence="12" id="KW-0449">Lipoprotein</keyword>
<dbReference type="EMBL" id="SPLM01000145">
    <property type="protein sequence ID" value="TMW56477.1"/>
    <property type="molecule type" value="Genomic_DNA"/>
</dbReference>
<keyword evidence="5 21" id="KW-1133">Transmembrane helix</keyword>
<keyword evidence="23" id="KW-1185">Reference proteome</keyword>
<dbReference type="PANTHER" id="PTHR10250:SF26">
    <property type="entry name" value="GLUTATHIONE S-TRANSFERASE 3, MITOCHONDRIAL"/>
    <property type="match status" value="1"/>
</dbReference>
<dbReference type="GO" id="GO:0006691">
    <property type="term" value="P:leukotriene metabolic process"/>
    <property type="evidence" value="ECO:0007669"/>
    <property type="project" value="UniProtKB-ARBA"/>
</dbReference>
<keyword evidence="11" id="KW-0456">Lyase</keyword>
<comment type="pathway">
    <text evidence="14">Lipid metabolism; arachidonate metabolism.</text>
</comment>
<keyword evidence="2" id="KW-0808">Transferase</keyword>
<keyword evidence="3 21" id="KW-0812">Transmembrane</keyword>
<organism evidence="22 23">
    <name type="scientific">Pythium oligandrum</name>
    <name type="common">Mycoparasitic fungus</name>
    <dbReference type="NCBI Taxonomy" id="41045"/>
    <lineage>
        <taxon>Eukaryota</taxon>
        <taxon>Sar</taxon>
        <taxon>Stramenopiles</taxon>
        <taxon>Oomycota</taxon>
        <taxon>Peronosporomycetes</taxon>
        <taxon>Pythiales</taxon>
        <taxon>Pythiaceae</taxon>
        <taxon>Pythium</taxon>
    </lineage>
</organism>
<evidence type="ECO:0000256" key="1">
    <source>
        <dbReference type="ARBA" id="ARBA00004374"/>
    </source>
</evidence>
<reference evidence="22" key="1">
    <citation type="submission" date="2019-03" db="EMBL/GenBank/DDBJ databases">
        <title>Long read genome sequence of the mycoparasitic Pythium oligandrum ATCC 38472 isolated from sugarbeet rhizosphere.</title>
        <authorList>
            <person name="Gaulin E."/>
        </authorList>
    </citation>
    <scope>NUCLEOTIDE SEQUENCE</scope>
    <source>
        <strain evidence="22">ATCC 38472_TT</strain>
    </source>
</reference>
<comment type="subcellular location">
    <subcellularLocation>
        <location evidence="1">Mitochondrion outer membrane</location>
        <topology evidence="1">Multi-pass membrane protein</topology>
    </subcellularLocation>
</comment>
<dbReference type="GO" id="GO:0006629">
    <property type="term" value="P:lipid metabolic process"/>
    <property type="evidence" value="ECO:0007669"/>
    <property type="project" value="UniProtKB-KW"/>
</dbReference>
<feature type="transmembrane region" description="Helical" evidence="21">
    <location>
        <begin position="12"/>
        <end position="30"/>
    </location>
</feature>
<evidence type="ECO:0000313" key="23">
    <source>
        <dbReference type="Proteomes" id="UP000794436"/>
    </source>
</evidence>
<comment type="caution">
    <text evidence="22">The sequence shown here is derived from an EMBL/GenBank/DDBJ whole genome shotgun (WGS) entry which is preliminary data.</text>
</comment>
<evidence type="ECO:0000256" key="21">
    <source>
        <dbReference type="SAM" id="Phobius"/>
    </source>
</evidence>
<dbReference type="AlphaFoldDB" id="A0A8K1FEC5"/>
<evidence type="ECO:0000256" key="15">
    <source>
        <dbReference type="ARBA" id="ARBA00039056"/>
    </source>
</evidence>
<dbReference type="PANTHER" id="PTHR10250">
    <property type="entry name" value="MICROSOMAL GLUTATHIONE S-TRANSFERASE"/>
    <property type="match status" value="1"/>
</dbReference>
<dbReference type="FunFam" id="1.20.120.550:FF:000004">
    <property type="entry name" value="Microsomal glutathione S-transferase 3"/>
    <property type="match status" value="1"/>
</dbReference>
<evidence type="ECO:0000256" key="18">
    <source>
        <dbReference type="ARBA" id="ARBA00069748"/>
    </source>
</evidence>
<evidence type="ECO:0000256" key="10">
    <source>
        <dbReference type="ARBA" id="ARBA00023139"/>
    </source>
</evidence>
<evidence type="ECO:0000256" key="5">
    <source>
        <dbReference type="ARBA" id="ARBA00022989"/>
    </source>
</evidence>
<sequence>MGVPVILESGHGYIMLVVVLLFAVSMWAGIKVAKARTLYDVPYPEMYAERSHKNAKAFNCVQRAHQNMLENVPIFLAFLFTSSIFRPRVAAICGLIRVLGFIVYVISYSSGDPTKRVRAVFGYIGALGSIGLTIEAAFRLLMAI</sequence>
<dbReference type="GO" id="GO:0004364">
    <property type="term" value="F:glutathione transferase activity"/>
    <property type="evidence" value="ECO:0007669"/>
    <property type="project" value="TreeGrafter"/>
</dbReference>
<feature type="transmembrane region" description="Helical" evidence="21">
    <location>
        <begin position="89"/>
        <end position="108"/>
    </location>
</feature>
<evidence type="ECO:0000256" key="4">
    <source>
        <dbReference type="ARBA" id="ARBA00022787"/>
    </source>
</evidence>
<keyword evidence="7" id="KW-0443">Lipid metabolism</keyword>
<accession>A0A8K1FEC5</accession>
<keyword evidence="10" id="KW-0564">Palmitate</keyword>
<evidence type="ECO:0000256" key="17">
    <source>
        <dbReference type="ARBA" id="ARBA00051411"/>
    </source>
</evidence>
<evidence type="ECO:0000256" key="9">
    <source>
        <dbReference type="ARBA" id="ARBA00023136"/>
    </source>
</evidence>
<evidence type="ECO:0000256" key="7">
    <source>
        <dbReference type="ARBA" id="ARBA00023098"/>
    </source>
</evidence>
<keyword evidence="4" id="KW-1000">Mitochondrion outer membrane</keyword>
<dbReference type="GO" id="GO:0004464">
    <property type="term" value="F:leukotriene-C4 synthase activity"/>
    <property type="evidence" value="ECO:0007669"/>
    <property type="project" value="UniProtKB-EC"/>
</dbReference>
<evidence type="ECO:0000256" key="3">
    <source>
        <dbReference type="ARBA" id="ARBA00022692"/>
    </source>
</evidence>
<dbReference type="GO" id="GO:0005635">
    <property type="term" value="C:nuclear envelope"/>
    <property type="evidence" value="ECO:0007669"/>
    <property type="project" value="TreeGrafter"/>
</dbReference>
<comment type="catalytic activity">
    <reaction evidence="17">
        <text>15-deoxy-Delta(12,14)-prostaglandin J2 + glutathione = 15-deoxy-Delta(12,14)-prostaglandin J2-S-(R)-glutathione</text>
        <dbReference type="Rhea" id="RHEA:75963"/>
        <dbReference type="ChEBI" id="CHEBI:57925"/>
        <dbReference type="ChEBI" id="CHEBI:85236"/>
        <dbReference type="ChEBI" id="CHEBI:194498"/>
    </reaction>
    <physiologicalReaction direction="left-to-right" evidence="17">
        <dbReference type="Rhea" id="RHEA:75964"/>
    </physiologicalReaction>
</comment>
<evidence type="ECO:0000256" key="14">
    <source>
        <dbReference type="ARBA" id="ARBA00037916"/>
    </source>
</evidence>
<proteinExistence type="predicted"/>
<dbReference type="Pfam" id="PF01124">
    <property type="entry name" value="MAPEG"/>
    <property type="match status" value="1"/>
</dbReference>
<dbReference type="Gene3D" id="1.20.120.550">
    <property type="entry name" value="Membrane associated eicosanoid/glutathione metabolism-like domain"/>
    <property type="match status" value="1"/>
</dbReference>
<evidence type="ECO:0000256" key="19">
    <source>
        <dbReference type="ARBA" id="ARBA00075145"/>
    </source>
</evidence>
<evidence type="ECO:0000313" key="22">
    <source>
        <dbReference type="EMBL" id="TMW56477.1"/>
    </source>
</evidence>
<dbReference type="Proteomes" id="UP000794436">
    <property type="component" value="Unassembled WGS sequence"/>
</dbReference>
<protein>
    <recommendedName>
        <fullName evidence="18">Glutathione S-transferase 3, mitochondrial</fullName>
        <ecNumber evidence="15">4.4.1.20</ecNumber>
    </recommendedName>
    <alternativeName>
        <fullName evidence="19">Glutathione peroxidase MGST3</fullName>
    </alternativeName>
    <alternativeName>
        <fullName evidence="20">LTC4 synthase MGST3</fullName>
    </alternativeName>
</protein>
<evidence type="ECO:0000256" key="11">
    <source>
        <dbReference type="ARBA" id="ARBA00023239"/>
    </source>
</evidence>
<keyword evidence="9 21" id="KW-0472">Membrane</keyword>
<evidence type="ECO:0000256" key="13">
    <source>
        <dbReference type="ARBA" id="ARBA00037884"/>
    </source>
</evidence>
<feature type="transmembrane region" description="Helical" evidence="21">
    <location>
        <begin position="120"/>
        <end position="141"/>
    </location>
</feature>
<keyword evidence="6" id="KW-0560">Oxidoreductase</keyword>
<dbReference type="GO" id="GO:0005741">
    <property type="term" value="C:mitochondrial outer membrane"/>
    <property type="evidence" value="ECO:0007669"/>
    <property type="project" value="UniProtKB-SubCell"/>
</dbReference>
<comment type="pathway">
    <text evidence="13">Lipid metabolism; leukotriene C4 biosynthesis.</text>
</comment>
<dbReference type="OrthoDB" id="410651at2759"/>
<dbReference type="EC" id="4.4.1.20" evidence="15"/>
<comment type="catalytic activity">
    <reaction evidence="16">
        <text>leukotriene C4 = leukotriene A4 + glutathione</text>
        <dbReference type="Rhea" id="RHEA:17617"/>
        <dbReference type="ChEBI" id="CHEBI:57463"/>
        <dbReference type="ChEBI" id="CHEBI:57925"/>
        <dbReference type="ChEBI" id="CHEBI:57973"/>
        <dbReference type="EC" id="4.4.1.20"/>
    </reaction>
    <physiologicalReaction direction="right-to-left" evidence="16">
        <dbReference type="Rhea" id="RHEA:17619"/>
    </physiologicalReaction>
</comment>
<dbReference type="GO" id="GO:0004602">
    <property type="term" value="F:glutathione peroxidase activity"/>
    <property type="evidence" value="ECO:0007669"/>
    <property type="project" value="TreeGrafter"/>
</dbReference>
<gene>
    <name evidence="22" type="ORF">Poli38472_006487</name>
</gene>
<evidence type="ECO:0000256" key="6">
    <source>
        <dbReference type="ARBA" id="ARBA00023002"/>
    </source>
</evidence>
<name>A0A8K1FEC5_PYTOL</name>
<evidence type="ECO:0000256" key="8">
    <source>
        <dbReference type="ARBA" id="ARBA00023128"/>
    </source>
</evidence>
<evidence type="ECO:0000256" key="12">
    <source>
        <dbReference type="ARBA" id="ARBA00023288"/>
    </source>
</evidence>
<evidence type="ECO:0000256" key="16">
    <source>
        <dbReference type="ARBA" id="ARBA00049298"/>
    </source>
</evidence>